<dbReference type="GO" id="GO:0046983">
    <property type="term" value="F:protein dimerization activity"/>
    <property type="evidence" value="ECO:0007669"/>
    <property type="project" value="InterPro"/>
</dbReference>
<dbReference type="GO" id="GO:0005634">
    <property type="term" value="C:nucleus"/>
    <property type="evidence" value="ECO:0007669"/>
    <property type="project" value="UniProtKB-SubCell"/>
</dbReference>
<dbReference type="GO" id="GO:0008270">
    <property type="term" value="F:zinc ion binding"/>
    <property type="evidence" value="ECO:0007669"/>
    <property type="project" value="UniProtKB-KW"/>
</dbReference>
<sequence>MARSSTKRRAPAHSNADAHPSKQRKLFAKGTESQPVVVEDTQPSSPRQALAIASQADDFESQLRDLRPEVEIAAPVEASEAATVASTAPDEEDDDGFDTRFADNFDGIDWSRLKGFIRPPRTYAQRKSWVYDYGYRVALLSNPERIFFVCRECHQNKKLDATGCGLLEATSATSSAAAHLLKKHRIALIGKLPVKLPVGQKSLTMLTGAGVRISQVVANEIGNFDVQAFRLAAVTWLADNNIALRQFEDPAFRSMIRFANPEAEKALWASRTSVNRFAMRLYGYMQPQVVKQLKEAASKIHISFDGWTTKGGKRGFFGVVAHYATTHGVVKDVAIDLPQLTGAHTGDRIADCIEKTLREFGITAPKLGYFMLDNAYNNDAAVKKLGSKYGFVASHRRLRCAAHTINLVGQAVMFGSNKDAFDNEEANIIDEEQFLDDWRKQGPLGTLLDVINYIKTPQQYEVFKNFQDLANRELPAEDQRILEPVKPVVTRWNSYCSAFERAVQLQPAFNSYIAYHIDNQLAADTHARTRKNKTPDAPSWMRSGGLTANDWAVVKDYIEILQPLKAATKRLEGRGNSSRFGAIYEVIPVFEYLLHEFEQRYKPYELVNFEATGAPEDHLAINVKAAWAKLNSYYQKLDESPVYYAACCLHPYYRQYCDRAWRDKPGWLMKANESFQSLWSTYQASRSPRSRPKERSSNAIDDAIAAIMEDPYSDDDEGFDEYQRWRAFEPKWTKPMLEGSSNNPIKYWVALQPKYPSLAHFAIDILTIPASSCECERVFSEVGDLLTPRRRKISPQLLAALQCIRTWRGTGAAVAGAVSKAQLNDEQLDQLYELARWEQDDDGDT</sequence>
<comment type="subcellular location">
    <subcellularLocation>
        <location evidence="1">Nucleus</location>
    </subcellularLocation>
</comment>
<evidence type="ECO:0000313" key="9">
    <source>
        <dbReference type="Proteomes" id="UP000472372"/>
    </source>
</evidence>
<keyword evidence="5" id="KW-0539">Nucleus</keyword>
<protein>
    <submittedName>
        <fullName evidence="8">Dimer-Tnp-hAT domain containing protein</fullName>
    </submittedName>
</protein>
<gene>
    <name evidence="8" type="ORF">PTTW11_03228</name>
</gene>
<name>A0A6S6VD82_9PLEO</name>
<organism evidence="8 9">
    <name type="scientific">Pyrenophora teres f. teres</name>
    <dbReference type="NCBI Taxonomy" id="97479"/>
    <lineage>
        <taxon>Eukaryota</taxon>
        <taxon>Fungi</taxon>
        <taxon>Dikarya</taxon>
        <taxon>Ascomycota</taxon>
        <taxon>Pezizomycotina</taxon>
        <taxon>Dothideomycetes</taxon>
        <taxon>Pleosporomycetidae</taxon>
        <taxon>Pleosporales</taxon>
        <taxon>Pleosporineae</taxon>
        <taxon>Pleosporaceae</taxon>
        <taxon>Pyrenophora</taxon>
    </lineage>
</organism>
<reference evidence="8" key="1">
    <citation type="submission" date="2021-02" db="EMBL/GenBank/DDBJ databases">
        <authorList>
            <person name="Syme A R."/>
            <person name="Syme A R."/>
            <person name="Moolhuijzen P."/>
        </authorList>
    </citation>
    <scope>NUCLEOTIDE SEQUENCE</scope>
    <source>
        <strain evidence="8">W1-1</strain>
    </source>
</reference>
<dbReference type="PANTHER" id="PTHR46481">
    <property type="entry name" value="ZINC FINGER BED DOMAIN-CONTAINING PROTEIN 4"/>
    <property type="match status" value="1"/>
</dbReference>
<evidence type="ECO:0000256" key="3">
    <source>
        <dbReference type="ARBA" id="ARBA00022771"/>
    </source>
</evidence>
<evidence type="ECO:0000256" key="2">
    <source>
        <dbReference type="ARBA" id="ARBA00022723"/>
    </source>
</evidence>
<feature type="domain" description="HAT C-terminal dimerisation" evidence="7">
    <location>
        <begin position="740"/>
        <end position="807"/>
    </location>
</feature>
<dbReference type="Proteomes" id="UP000472372">
    <property type="component" value="Chromosome 3"/>
</dbReference>
<evidence type="ECO:0000313" key="8">
    <source>
        <dbReference type="EMBL" id="CAE7021260.1"/>
    </source>
</evidence>
<feature type="compositionally biased region" description="Basic residues" evidence="6">
    <location>
        <begin position="1"/>
        <end position="11"/>
    </location>
</feature>
<dbReference type="InterPro" id="IPR008906">
    <property type="entry name" value="HATC_C_dom"/>
</dbReference>
<evidence type="ECO:0000256" key="1">
    <source>
        <dbReference type="ARBA" id="ARBA00004123"/>
    </source>
</evidence>
<evidence type="ECO:0000256" key="4">
    <source>
        <dbReference type="ARBA" id="ARBA00022833"/>
    </source>
</evidence>
<dbReference type="PANTHER" id="PTHR46481:SF10">
    <property type="entry name" value="ZINC FINGER BED DOMAIN-CONTAINING PROTEIN 39"/>
    <property type="match status" value="1"/>
</dbReference>
<dbReference type="InterPro" id="IPR052035">
    <property type="entry name" value="ZnF_BED_domain_contain"/>
</dbReference>
<keyword evidence="3" id="KW-0863">Zinc-finger</keyword>
<dbReference type="SUPFAM" id="SSF53098">
    <property type="entry name" value="Ribonuclease H-like"/>
    <property type="match status" value="1"/>
</dbReference>
<feature type="region of interest" description="Disordered" evidence="6">
    <location>
        <begin position="1"/>
        <end position="49"/>
    </location>
</feature>
<dbReference type="InterPro" id="IPR012337">
    <property type="entry name" value="RNaseH-like_sf"/>
</dbReference>
<keyword evidence="4" id="KW-0862">Zinc</keyword>
<keyword evidence="2" id="KW-0479">Metal-binding</keyword>
<evidence type="ECO:0000256" key="6">
    <source>
        <dbReference type="SAM" id="MobiDB-lite"/>
    </source>
</evidence>
<dbReference type="Pfam" id="PF05699">
    <property type="entry name" value="Dimer_Tnp_hAT"/>
    <property type="match status" value="1"/>
</dbReference>
<evidence type="ECO:0000256" key="5">
    <source>
        <dbReference type="ARBA" id="ARBA00023242"/>
    </source>
</evidence>
<evidence type="ECO:0000259" key="7">
    <source>
        <dbReference type="Pfam" id="PF05699"/>
    </source>
</evidence>
<dbReference type="EMBL" id="HG992979">
    <property type="protein sequence ID" value="CAE7021260.1"/>
    <property type="molecule type" value="Genomic_DNA"/>
</dbReference>
<dbReference type="AlphaFoldDB" id="A0A6S6VD82"/>
<accession>A0A6S6VD82</accession>
<proteinExistence type="predicted"/>